<dbReference type="EMBL" id="JAUPFM010000002">
    <property type="protein sequence ID" value="KAK2859818.1"/>
    <property type="molecule type" value="Genomic_DNA"/>
</dbReference>
<dbReference type="AlphaFoldDB" id="A0AA88NHS0"/>
<protein>
    <submittedName>
        <fullName evidence="2">Uncharacterized protein</fullName>
    </submittedName>
</protein>
<name>A0AA88NHS0_CHASR</name>
<sequence>MLWELADGRTDSWTDSDFSLCVCAAVMLFLPGWTSIKMSPLPLLLNRKEWLVSRFDPNKEREAKSEHDESEQEDEDGTKL</sequence>
<comment type="caution">
    <text evidence="2">The sequence shown here is derived from an EMBL/GenBank/DDBJ whole genome shotgun (WGS) entry which is preliminary data.</text>
</comment>
<dbReference type="Proteomes" id="UP001187415">
    <property type="component" value="Unassembled WGS sequence"/>
</dbReference>
<keyword evidence="3" id="KW-1185">Reference proteome</keyword>
<evidence type="ECO:0000313" key="2">
    <source>
        <dbReference type="EMBL" id="KAK2859818.1"/>
    </source>
</evidence>
<evidence type="ECO:0000313" key="3">
    <source>
        <dbReference type="Proteomes" id="UP001187415"/>
    </source>
</evidence>
<reference evidence="2" key="1">
    <citation type="submission" date="2023-07" db="EMBL/GenBank/DDBJ databases">
        <title>Chromosome-level Genome Assembly of Striped Snakehead (Channa striata).</title>
        <authorList>
            <person name="Liu H."/>
        </authorList>
    </citation>
    <scope>NUCLEOTIDE SEQUENCE</scope>
    <source>
        <strain evidence="2">Gz</strain>
        <tissue evidence="2">Muscle</tissue>
    </source>
</reference>
<organism evidence="2 3">
    <name type="scientific">Channa striata</name>
    <name type="common">Snakehead murrel</name>
    <name type="synonym">Ophicephalus striatus</name>
    <dbReference type="NCBI Taxonomy" id="64152"/>
    <lineage>
        <taxon>Eukaryota</taxon>
        <taxon>Metazoa</taxon>
        <taxon>Chordata</taxon>
        <taxon>Craniata</taxon>
        <taxon>Vertebrata</taxon>
        <taxon>Euteleostomi</taxon>
        <taxon>Actinopterygii</taxon>
        <taxon>Neopterygii</taxon>
        <taxon>Teleostei</taxon>
        <taxon>Neoteleostei</taxon>
        <taxon>Acanthomorphata</taxon>
        <taxon>Anabantaria</taxon>
        <taxon>Anabantiformes</taxon>
        <taxon>Channoidei</taxon>
        <taxon>Channidae</taxon>
        <taxon>Channa</taxon>
    </lineage>
</organism>
<feature type="compositionally biased region" description="Acidic residues" evidence="1">
    <location>
        <begin position="68"/>
        <end position="80"/>
    </location>
</feature>
<gene>
    <name evidence="2" type="ORF">Q5P01_004438</name>
</gene>
<evidence type="ECO:0000256" key="1">
    <source>
        <dbReference type="SAM" id="MobiDB-lite"/>
    </source>
</evidence>
<accession>A0AA88NHS0</accession>
<proteinExistence type="predicted"/>
<feature type="region of interest" description="Disordered" evidence="1">
    <location>
        <begin position="59"/>
        <end position="80"/>
    </location>
</feature>